<proteinExistence type="predicted"/>
<gene>
    <name evidence="1" type="ORF">EDC42_0002</name>
</gene>
<sequence>MIIGEGHIFSDNDFKEDLLNVGFKIVKFNRGEATYDFAFIKSDYFNYWPLLKRE</sequence>
<keyword evidence="2" id="KW-1185">Reference proteome</keyword>
<organism evidence="1 2">
    <name type="scientific">Methanobrevibacter gottschalkii DSM 11977</name>
    <dbReference type="NCBI Taxonomy" id="1122229"/>
    <lineage>
        <taxon>Archaea</taxon>
        <taxon>Methanobacteriati</taxon>
        <taxon>Methanobacteriota</taxon>
        <taxon>Methanomada group</taxon>
        <taxon>Methanobacteria</taxon>
        <taxon>Methanobacteriales</taxon>
        <taxon>Methanobacteriaceae</taxon>
        <taxon>Methanobrevibacter</taxon>
    </lineage>
</organism>
<name>A0A3N5B516_9EURY</name>
<comment type="caution">
    <text evidence="1">The sequence shown here is derived from an EMBL/GenBank/DDBJ whole genome shotgun (WGS) entry which is preliminary data.</text>
</comment>
<reference evidence="1 2" key="1">
    <citation type="submission" date="2018-11" db="EMBL/GenBank/DDBJ databases">
        <title>Genomic Encyclopedia of Type Strains, Phase IV (KMG-IV): sequencing the most valuable type-strain genomes for metagenomic binning, comparative biology and taxonomic classification.</title>
        <authorList>
            <person name="Goeker M."/>
        </authorList>
    </citation>
    <scope>NUCLEOTIDE SEQUENCE [LARGE SCALE GENOMIC DNA]</scope>
    <source>
        <strain evidence="1 2">DSM 11977</strain>
    </source>
</reference>
<dbReference type="AlphaFoldDB" id="A0A3N5B516"/>
<dbReference type="EMBL" id="RKRG01000001">
    <property type="protein sequence ID" value="RPF52474.1"/>
    <property type="molecule type" value="Genomic_DNA"/>
</dbReference>
<evidence type="ECO:0000313" key="1">
    <source>
        <dbReference type="EMBL" id="RPF52474.1"/>
    </source>
</evidence>
<accession>A0A3N5B516</accession>
<evidence type="ECO:0000313" key="2">
    <source>
        <dbReference type="Proteomes" id="UP000271783"/>
    </source>
</evidence>
<dbReference type="Proteomes" id="UP000271783">
    <property type="component" value="Unassembled WGS sequence"/>
</dbReference>
<protein>
    <submittedName>
        <fullName evidence="1">Uncharacterized protein</fullName>
    </submittedName>
</protein>